<reference evidence="1 2" key="1">
    <citation type="submission" date="2024-01" db="EMBL/GenBank/DDBJ databases">
        <title>A telomere-to-telomere, gap-free genome of sweet tea (Lithocarpus litseifolius).</title>
        <authorList>
            <person name="Zhou J."/>
        </authorList>
    </citation>
    <scope>NUCLEOTIDE SEQUENCE [LARGE SCALE GENOMIC DNA]</scope>
    <source>
        <strain evidence="1">Zhou-2022a</strain>
        <tissue evidence="1">Leaf</tissue>
    </source>
</reference>
<dbReference type="EMBL" id="JAZDWU010000007">
    <property type="protein sequence ID" value="KAK9997320.1"/>
    <property type="molecule type" value="Genomic_DNA"/>
</dbReference>
<proteinExistence type="predicted"/>
<protein>
    <recommendedName>
        <fullName evidence="3">Reverse transcriptase zinc-binding domain-containing protein</fullName>
    </recommendedName>
</protein>
<dbReference type="AlphaFoldDB" id="A0AAW2CLC6"/>
<dbReference type="Proteomes" id="UP001459277">
    <property type="component" value="Unassembled WGS sequence"/>
</dbReference>
<evidence type="ECO:0000313" key="1">
    <source>
        <dbReference type="EMBL" id="KAK9997320.1"/>
    </source>
</evidence>
<name>A0AAW2CLC6_9ROSI</name>
<gene>
    <name evidence="1" type="ORF">SO802_022006</name>
</gene>
<keyword evidence="2" id="KW-1185">Reference proteome</keyword>
<evidence type="ECO:0000313" key="2">
    <source>
        <dbReference type="Proteomes" id="UP001459277"/>
    </source>
</evidence>
<evidence type="ECO:0008006" key="3">
    <source>
        <dbReference type="Google" id="ProtNLM"/>
    </source>
</evidence>
<dbReference type="PANTHER" id="PTHR33116:SF78">
    <property type="entry name" value="OS12G0587133 PROTEIN"/>
    <property type="match status" value="1"/>
</dbReference>
<comment type="caution">
    <text evidence="1">The sequence shown here is derived from an EMBL/GenBank/DDBJ whole genome shotgun (WGS) entry which is preliminary data.</text>
</comment>
<accession>A0AAW2CLC6</accession>
<organism evidence="1 2">
    <name type="scientific">Lithocarpus litseifolius</name>
    <dbReference type="NCBI Taxonomy" id="425828"/>
    <lineage>
        <taxon>Eukaryota</taxon>
        <taxon>Viridiplantae</taxon>
        <taxon>Streptophyta</taxon>
        <taxon>Embryophyta</taxon>
        <taxon>Tracheophyta</taxon>
        <taxon>Spermatophyta</taxon>
        <taxon>Magnoliopsida</taxon>
        <taxon>eudicotyledons</taxon>
        <taxon>Gunneridae</taxon>
        <taxon>Pentapetalae</taxon>
        <taxon>rosids</taxon>
        <taxon>fabids</taxon>
        <taxon>Fagales</taxon>
        <taxon>Fagaceae</taxon>
        <taxon>Lithocarpus</taxon>
    </lineage>
</organism>
<sequence>MQTTFLPSRILDNLDRLNRNFLWGSSELKRRKHWVGWEKITQPLDKGVLGLQTAKGRNLAYLSKLNWRLQLEKDSLWARVLRKKYMTQRRMSSSNENSLPSSRIWKAMKKGMDVFKRGTRWSLGRDSNLRFWYDSWTSNGPLRSIIHDPLTREEEEIKVKDLASIDGWNWGKLSLILPPKICLEIQVMPRSHFANEEDRIIWNATANGNFNLSSAYILANGEAPQFFDGKWIWKLKVLPRIQSFIWMCFHNSIAT</sequence>
<dbReference type="PANTHER" id="PTHR33116">
    <property type="entry name" value="REVERSE TRANSCRIPTASE ZINC-BINDING DOMAIN-CONTAINING PROTEIN-RELATED-RELATED"/>
    <property type="match status" value="1"/>
</dbReference>